<proteinExistence type="predicted"/>
<dbReference type="EMBL" id="BMHH01000004">
    <property type="protein sequence ID" value="GGA87237.1"/>
    <property type="molecule type" value="Genomic_DNA"/>
</dbReference>
<evidence type="ECO:0000256" key="1">
    <source>
        <dbReference type="SAM" id="SignalP"/>
    </source>
</evidence>
<dbReference type="AlphaFoldDB" id="A0A916S7V1"/>
<name>A0A916S7V1_9HYPH</name>
<dbReference type="Proteomes" id="UP000646478">
    <property type="component" value="Unassembled WGS sequence"/>
</dbReference>
<comment type="caution">
    <text evidence="2">The sequence shown here is derived from an EMBL/GenBank/DDBJ whole genome shotgun (WGS) entry which is preliminary data.</text>
</comment>
<feature type="chain" id="PRO_5037495365" description="DUF4232 domain-containing protein" evidence="1">
    <location>
        <begin position="27"/>
        <end position="233"/>
    </location>
</feature>
<reference evidence="2" key="2">
    <citation type="submission" date="2020-09" db="EMBL/GenBank/DDBJ databases">
        <authorList>
            <person name="Sun Q."/>
            <person name="Zhou Y."/>
        </authorList>
    </citation>
    <scope>NUCLEOTIDE SEQUENCE</scope>
    <source>
        <strain evidence="2">CGMCC 1.15082</strain>
    </source>
</reference>
<accession>A0A916S7V1</accession>
<feature type="signal peptide" evidence="1">
    <location>
        <begin position="1"/>
        <end position="26"/>
    </location>
</feature>
<protein>
    <recommendedName>
        <fullName evidence="4">DUF4232 domain-containing protein</fullName>
    </recommendedName>
</protein>
<evidence type="ECO:0000313" key="2">
    <source>
        <dbReference type="EMBL" id="GGA87237.1"/>
    </source>
</evidence>
<sequence>MKARPRLSALSTLILFAGVMATGELAAAEQLAYCAPGQLEIRQIAYDRPGMMKVNAFFAVLNRGSAPCTLRAAAGRLWSNNRTPPGARGAQSLQSLEQTYLQSFGNAKPSSPKRYVLPPLPPNGKMALKDIVGFSVSNSAGSGTGAWFSSLSVQLPNSGGRPARRIYKVPYKGDTSFPIPKIDISLQPFLTWSALGEDGCITAVGSKPFVGAGSAGDDIPIRTIDVRKVYQCG</sequence>
<organism evidence="2 3">
    <name type="scientific">Brucella endophytica</name>
    <dbReference type="NCBI Taxonomy" id="1963359"/>
    <lineage>
        <taxon>Bacteria</taxon>
        <taxon>Pseudomonadati</taxon>
        <taxon>Pseudomonadota</taxon>
        <taxon>Alphaproteobacteria</taxon>
        <taxon>Hyphomicrobiales</taxon>
        <taxon>Brucellaceae</taxon>
        <taxon>Brucella/Ochrobactrum group</taxon>
        <taxon>Brucella</taxon>
    </lineage>
</organism>
<evidence type="ECO:0008006" key="4">
    <source>
        <dbReference type="Google" id="ProtNLM"/>
    </source>
</evidence>
<keyword evidence="1" id="KW-0732">Signal</keyword>
<gene>
    <name evidence="2" type="ORF">GCM10011491_13640</name>
</gene>
<reference evidence="2" key="1">
    <citation type="journal article" date="2014" name="Int. J. Syst. Evol. Microbiol.">
        <title>Complete genome sequence of Corynebacterium casei LMG S-19264T (=DSM 44701T), isolated from a smear-ripened cheese.</title>
        <authorList>
            <consortium name="US DOE Joint Genome Institute (JGI-PGF)"/>
            <person name="Walter F."/>
            <person name="Albersmeier A."/>
            <person name="Kalinowski J."/>
            <person name="Ruckert C."/>
        </authorList>
    </citation>
    <scope>NUCLEOTIDE SEQUENCE</scope>
    <source>
        <strain evidence="2">CGMCC 1.15082</strain>
    </source>
</reference>
<keyword evidence="3" id="KW-1185">Reference proteome</keyword>
<evidence type="ECO:0000313" key="3">
    <source>
        <dbReference type="Proteomes" id="UP000646478"/>
    </source>
</evidence>